<protein>
    <submittedName>
        <fullName evidence="2">Uncharacterized protein</fullName>
    </submittedName>
</protein>
<gene>
    <name evidence="2" type="ORF">NP493_21g05003</name>
</gene>
<dbReference type="EMBL" id="JAODUO010000021">
    <property type="protein sequence ID" value="KAK2192858.1"/>
    <property type="molecule type" value="Genomic_DNA"/>
</dbReference>
<accession>A0AAD9PDR9</accession>
<feature type="region of interest" description="Disordered" evidence="1">
    <location>
        <begin position="204"/>
        <end position="254"/>
    </location>
</feature>
<dbReference type="Proteomes" id="UP001209878">
    <property type="component" value="Unassembled WGS sequence"/>
</dbReference>
<feature type="region of interest" description="Disordered" evidence="1">
    <location>
        <begin position="269"/>
        <end position="297"/>
    </location>
</feature>
<organism evidence="2 3">
    <name type="scientific">Ridgeia piscesae</name>
    <name type="common">Tubeworm</name>
    <dbReference type="NCBI Taxonomy" id="27915"/>
    <lineage>
        <taxon>Eukaryota</taxon>
        <taxon>Metazoa</taxon>
        <taxon>Spiralia</taxon>
        <taxon>Lophotrochozoa</taxon>
        <taxon>Annelida</taxon>
        <taxon>Polychaeta</taxon>
        <taxon>Sedentaria</taxon>
        <taxon>Canalipalpata</taxon>
        <taxon>Sabellida</taxon>
        <taxon>Siboglinidae</taxon>
        <taxon>Ridgeia</taxon>
    </lineage>
</organism>
<comment type="caution">
    <text evidence="2">The sequence shown here is derived from an EMBL/GenBank/DDBJ whole genome shotgun (WGS) entry which is preliminary data.</text>
</comment>
<name>A0AAD9PDR9_RIDPI</name>
<proteinExistence type="predicted"/>
<reference evidence="2" key="1">
    <citation type="journal article" date="2023" name="Mol. Biol. Evol.">
        <title>Third-Generation Sequencing Reveals the Adaptive Role of the Epigenome in Three Deep-Sea Polychaetes.</title>
        <authorList>
            <person name="Perez M."/>
            <person name="Aroh O."/>
            <person name="Sun Y."/>
            <person name="Lan Y."/>
            <person name="Juniper S.K."/>
            <person name="Young C.R."/>
            <person name="Angers B."/>
            <person name="Qian P.Y."/>
        </authorList>
    </citation>
    <scope>NUCLEOTIDE SEQUENCE</scope>
    <source>
        <strain evidence="2">R07B-5</strain>
    </source>
</reference>
<feature type="compositionally biased region" description="Basic residues" evidence="1">
    <location>
        <begin position="213"/>
        <end position="227"/>
    </location>
</feature>
<feature type="compositionally biased region" description="Low complexity" evidence="1">
    <location>
        <begin position="38"/>
        <end position="55"/>
    </location>
</feature>
<feature type="region of interest" description="Disordered" evidence="1">
    <location>
        <begin position="1"/>
        <end position="72"/>
    </location>
</feature>
<sequence>MSSRHTRPSASCSSVPAQQRDSHQLNMITKPPKPPCWRDFLPDAARPRRAPALPAEQPGYVDLGRGGGSDAGERAARLHRKHRIKLHRTQSELTIQQTHLPESGALTVSLADTRPREFGLRKRTTPTPVVCLDENAARCERWLAGVHASQPLHDFAFARGAGVDVEVPEENLAALGRVALRRTGSSSGSDVDSASVCAMRMRAIHGGGDGKRAANRNGRKSPPKHHLAAVPATGCRHSVAPPGGGISQQNARLSPRPQTCALGQSRLATAATPGDQDGSSKENRRPATDGNRSDRCVVDTYTDTGHVTEDSGGTQRNVRVYVTDDHVGTRHDAPGNITEDHGGNVDIVHEYVTDDSGETADIVHGYVTQDRDETADVVHEYMTEDHDGTADIAHIYVTDDHDESADIVHGYVTEDHDGTADIVHGYVTEDHAGAQRECLGV</sequence>
<keyword evidence="3" id="KW-1185">Reference proteome</keyword>
<feature type="compositionally biased region" description="Basic and acidic residues" evidence="1">
    <location>
        <begin position="278"/>
        <end position="297"/>
    </location>
</feature>
<evidence type="ECO:0000256" key="1">
    <source>
        <dbReference type="SAM" id="MobiDB-lite"/>
    </source>
</evidence>
<feature type="compositionally biased region" description="Polar residues" evidence="1">
    <location>
        <begin position="8"/>
        <end position="27"/>
    </location>
</feature>
<evidence type="ECO:0000313" key="3">
    <source>
        <dbReference type="Proteomes" id="UP001209878"/>
    </source>
</evidence>
<evidence type="ECO:0000313" key="2">
    <source>
        <dbReference type="EMBL" id="KAK2192858.1"/>
    </source>
</evidence>
<dbReference type="AlphaFoldDB" id="A0AAD9PDR9"/>